<dbReference type="InterPro" id="IPR000600">
    <property type="entry name" value="ROK"/>
</dbReference>
<feature type="region of interest" description="Disordered" evidence="2">
    <location>
        <begin position="1"/>
        <end position="23"/>
    </location>
</feature>
<dbReference type="Gene3D" id="1.10.10.10">
    <property type="entry name" value="Winged helix-like DNA-binding domain superfamily/Winged helix DNA-binding domain"/>
    <property type="match status" value="1"/>
</dbReference>
<feature type="region of interest" description="Disordered" evidence="2">
    <location>
        <begin position="381"/>
        <end position="403"/>
    </location>
</feature>
<evidence type="ECO:0000256" key="1">
    <source>
        <dbReference type="ARBA" id="ARBA00006479"/>
    </source>
</evidence>
<dbReference type="RefSeq" id="WP_245348937.1">
    <property type="nucleotide sequence ID" value="NZ_BAAAJV010000006.1"/>
</dbReference>
<dbReference type="EMBL" id="JAGIOC010000001">
    <property type="protein sequence ID" value="MBP2409580.1"/>
    <property type="molecule type" value="Genomic_DNA"/>
</dbReference>
<protein>
    <submittedName>
        <fullName evidence="3">NBD/HSP70 family sugar kinase</fullName>
    </submittedName>
</protein>
<dbReference type="Pfam" id="PF00480">
    <property type="entry name" value="ROK"/>
    <property type="match status" value="2"/>
</dbReference>
<dbReference type="PANTHER" id="PTHR18964">
    <property type="entry name" value="ROK (REPRESSOR, ORF, KINASE) FAMILY"/>
    <property type="match status" value="1"/>
</dbReference>
<dbReference type="PANTHER" id="PTHR18964:SF149">
    <property type="entry name" value="BIFUNCTIONAL UDP-N-ACETYLGLUCOSAMINE 2-EPIMERASE_N-ACETYLMANNOSAMINE KINASE"/>
    <property type="match status" value="1"/>
</dbReference>
<evidence type="ECO:0000313" key="3">
    <source>
        <dbReference type="EMBL" id="MBP2409580.1"/>
    </source>
</evidence>
<dbReference type="Proteomes" id="UP000698222">
    <property type="component" value="Unassembled WGS sequence"/>
</dbReference>
<keyword evidence="4" id="KW-1185">Reference proteome</keyword>
<keyword evidence="3" id="KW-0418">Kinase</keyword>
<dbReference type="SUPFAM" id="SSF53067">
    <property type="entry name" value="Actin-like ATPase domain"/>
    <property type="match status" value="1"/>
</dbReference>
<accession>A0ABS4YM51</accession>
<feature type="compositionally biased region" description="Low complexity" evidence="2">
    <location>
        <begin position="1"/>
        <end position="18"/>
    </location>
</feature>
<evidence type="ECO:0000313" key="4">
    <source>
        <dbReference type="Proteomes" id="UP000698222"/>
    </source>
</evidence>
<dbReference type="Gene3D" id="3.30.420.40">
    <property type="match status" value="4"/>
</dbReference>
<comment type="caution">
    <text evidence="3">The sequence shown here is derived from an EMBL/GenBank/DDBJ whole genome shotgun (WGS) entry which is preliminary data.</text>
</comment>
<dbReference type="InterPro" id="IPR043129">
    <property type="entry name" value="ATPase_NBD"/>
</dbReference>
<dbReference type="GO" id="GO:0016301">
    <property type="term" value="F:kinase activity"/>
    <property type="evidence" value="ECO:0007669"/>
    <property type="project" value="UniProtKB-KW"/>
</dbReference>
<name>A0ABS4YM51_9MICO</name>
<proteinExistence type="inferred from homology"/>
<organism evidence="3 4">
    <name type="scientific">Brachybacterium fresconis</name>
    <dbReference type="NCBI Taxonomy" id="173363"/>
    <lineage>
        <taxon>Bacteria</taxon>
        <taxon>Bacillati</taxon>
        <taxon>Actinomycetota</taxon>
        <taxon>Actinomycetes</taxon>
        <taxon>Micrococcales</taxon>
        <taxon>Dermabacteraceae</taxon>
        <taxon>Brachybacterium</taxon>
    </lineage>
</organism>
<dbReference type="SUPFAM" id="SSF46785">
    <property type="entry name" value="Winged helix' DNA-binding domain"/>
    <property type="match status" value="1"/>
</dbReference>
<keyword evidence="3" id="KW-0808">Transferase</keyword>
<dbReference type="CDD" id="cd23763">
    <property type="entry name" value="ASKHA_ATPase_ROK"/>
    <property type="match status" value="1"/>
</dbReference>
<sequence length="403" mass="41505">MMTADDAASAARPDSGPGTAVRQGNARDCVLTLRGASGALTIGELSAATGLSRPTVESVLQDLIAAGPIAPVPAADVAGRRGRPARRFALDPDAATVAALDLGERTVSCLITDALGAVLSRSTVAVESGDHLAAIGRAIGRTGSRPDVVGLAVPGILAADGRLTRSLAMDDLVGRDLAAEVSGLLDCSVVVENDIKLAALAERHLGPPANSIAYVQIGHRLSVALIVDGAILQGSHRLAGELGSQRGMRWTSTSRRGRLTWSTGDEAKPLLERAAAGEEIARREIEQFCAEIAPRLATVALTVDPELVVVGGGLSRQGETLLDPLRRSLHHLLMTPERPEVVAARLTTDGSLIGALGRAFEHGSARIAGVPGVPAPWPQFLAPIPSDGATTTTPNPSEARPAP</sequence>
<evidence type="ECO:0000256" key="2">
    <source>
        <dbReference type="SAM" id="MobiDB-lite"/>
    </source>
</evidence>
<comment type="similarity">
    <text evidence="1">Belongs to the ROK (NagC/XylR) family.</text>
</comment>
<reference evidence="3 4" key="1">
    <citation type="submission" date="2021-03" db="EMBL/GenBank/DDBJ databases">
        <title>Sequencing the genomes of 1000 actinobacteria strains.</title>
        <authorList>
            <person name="Klenk H.-P."/>
        </authorList>
    </citation>
    <scope>NUCLEOTIDE SEQUENCE [LARGE SCALE GENOMIC DNA]</scope>
    <source>
        <strain evidence="3 4">DSM 14564</strain>
    </source>
</reference>
<dbReference type="InterPro" id="IPR036388">
    <property type="entry name" value="WH-like_DNA-bd_sf"/>
</dbReference>
<dbReference type="InterPro" id="IPR036390">
    <property type="entry name" value="WH_DNA-bd_sf"/>
</dbReference>
<gene>
    <name evidence="3" type="ORF">JOF44_002483</name>
</gene>